<dbReference type="Proteomes" id="UP000549765">
    <property type="component" value="Unassembled WGS sequence"/>
</dbReference>
<evidence type="ECO:0000313" key="2">
    <source>
        <dbReference type="Proteomes" id="UP000549765"/>
    </source>
</evidence>
<dbReference type="EMBL" id="JAAXPN010000001">
    <property type="protein sequence ID" value="NKZ23376.1"/>
    <property type="molecule type" value="Genomic_DNA"/>
</dbReference>
<organism evidence="1 2">
    <name type="scientific">Periweissella fabalis</name>
    <dbReference type="NCBI Taxonomy" id="1070421"/>
    <lineage>
        <taxon>Bacteria</taxon>
        <taxon>Bacillati</taxon>
        <taxon>Bacillota</taxon>
        <taxon>Bacilli</taxon>
        <taxon>Lactobacillales</taxon>
        <taxon>Lactobacillaceae</taxon>
        <taxon>Periweissella</taxon>
    </lineage>
</organism>
<protein>
    <submittedName>
        <fullName evidence="1">Uncharacterized protein</fullName>
    </submittedName>
</protein>
<name>A0A7X6S2R4_9LACO</name>
<dbReference type="AlphaFoldDB" id="A0A7X6S2R4"/>
<dbReference type="RefSeq" id="WP_168721174.1">
    <property type="nucleotide sequence ID" value="NZ_JAAXPN010000001.1"/>
</dbReference>
<reference evidence="1 2" key="1">
    <citation type="submission" date="2020-04" db="EMBL/GenBank/DDBJ databases">
        <title>MicrobeNet Type strains.</title>
        <authorList>
            <person name="Nicholson A.C."/>
        </authorList>
    </citation>
    <scope>NUCLEOTIDE SEQUENCE [LARGE SCALE GENOMIC DNA]</scope>
    <source>
        <strain evidence="1 2">CCUG 61472</strain>
    </source>
</reference>
<keyword evidence="2" id="KW-1185">Reference proteome</keyword>
<sequence length="255" mass="29658">MVKKIVLILVEGNDEELILTPIIDALNETVSSKLNVKFKIQSDTVLTSNARNQDPMTIVTNTVKKYMEFNALKAKDILGVFKCIDLDGIFMKETDFEIDDTVKGFEYDVSNQKIKASKSEAQHMLNLWHVKLIKVQKLCRDNATLKINGTNIPFWLHFNNIMLERIINYAHKDELWRQDTEWKQNITQAFIELYSRAEAKGITPFKFALNYFDQYTYETTSTYNALRYVEAHPWAPVSTWSFMLNELEQIIKPAS</sequence>
<accession>A0A7X6S2R4</accession>
<proteinExistence type="predicted"/>
<gene>
    <name evidence="1" type="ORF">HF964_00910</name>
</gene>
<evidence type="ECO:0000313" key="1">
    <source>
        <dbReference type="EMBL" id="NKZ23376.1"/>
    </source>
</evidence>
<comment type="caution">
    <text evidence="1">The sequence shown here is derived from an EMBL/GenBank/DDBJ whole genome shotgun (WGS) entry which is preliminary data.</text>
</comment>